<evidence type="ECO:0008006" key="9">
    <source>
        <dbReference type="Google" id="ProtNLM"/>
    </source>
</evidence>
<dbReference type="GeneID" id="63744566"/>
<evidence type="ECO:0000313" key="8">
    <source>
        <dbReference type="Proteomes" id="UP000184383"/>
    </source>
</evidence>
<feature type="compositionally biased region" description="Basic and acidic residues" evidence="6">
    <location>
        <begin position="10"/>
        <end position="19"/>
    </location>
</feature>
<keyword evidence="8" id="KW-1185">Reference proteome</keyword>
<keyword evidence="2" id="KW-0677">Repeat</keyword>
<reference evidence="8" key="1">
    <citation type="journal article" date="2017" name="Genome Biol.">
        <title>Comparative genomics reveals high biological diversity and specific adaptations in the industrially and medically important fungal genus Aspergillus.</title>
        <authorList>
            <person name="de Vries R.P."/>
            <person name="Riley R."/>
            <person name="Wiebenga A."/>
            <person name="Aguilar-Osorio G."/>
            <person name="Amillis S."/>
            <person name="Uchima C.A."/>
            <person name="Anderluh G."/>
            <person name="Asadollahi M."/>
            <person name="Askin M."/>
            <person name="Barry K."/>
            <person name="Battaglia E."/>
            <person name="Bayram O."/>
            <person name="Benocci T."/>
            <person name="Braus-Stromeyer S.A."/>
            <person name="Caldana C."/>
            <person name="Canovas D."/>
            <person name="Cerqueira G.C."/>
            <person name="Chen F."/>
            <person name="Chen W."/>
            <person name="Choi C."/>
            <person name="Clum A."/>
            <person name="Dos Santos R.A."/>
            <person name="Damasio A.R."/>
            <person name="Diallinas G."/>
            <person name="Emri T."/>
            <person name="Fekete E."/>
            <person name="Flipphi M."/>
            <person name="Freyberg S."/>
            <person name="Gallo A."/>
            <person name="Gournas C."/>
            <person name="Habgood R."/>
            <person name="Hainaut M."/>
            <person name="Harispe M.L."/>
            <person name="Henrissat B."/>
            <person name="Hilden K.S."/>
            <person name="Hope R."/>
            <person name="Hossain A."/>
            <person name="Karabika E."/>
            <person name="Karaffa L."/>
            <person name="Karanyi Z."/>
            <person name="Krasevec N."/>
            <person name="Kuo A."/>
            <person name="Kusch H."/>
            <person name="LaButti K."/>
            <person name="Lagendijk E.L."/>
            <person name="Lapidus A."/>
            <person name="Levasseur A."/>
            <person name="Lindquist E."/>
            <person name="Lipzen A."/>
            <person name="Logrieco A.F."/>
            <person name="MacCabe A."/>
            <person name="Maekelae M.R."/>
            <person name="Malavazi I."/>
            <person name="Melin P."/>
            <person name="Meyer V."/>
            <person name="Mielnichuk N."/>
            <person name="Miskei M."/>
            <person name="Molnar A.P."/>
            <person name="Mule G."/>
            <person name="Ngan C.Y."/>
            <person name="Orejas M."/>
            <person name="Orosz E."/>
            <person name="Ouedraogo J.P."/>
            <person name="Overkamp K.M."/>
            <person name="Park H.-S."/>
            <person name="Perrone G."/>
            <person name="Piumi F."/>
            <person name="Punt P.J."/>
            <person name="Ram A.F."/>
            <person name="Ramon A."/>
            <person name="Rauscher S."/>
            <person name="Record E."/>
            <person name="Riano-Pachon D.M."/>
            <person name="Robert V."/>
            <person name="Roehrig J."/>
            <person name="Ruller R."/>
            <person name="Salamov A."/>
            <person name="Salih N.S."/>
            <person name="Samson R.A."/>
            <person name="Sandor E."/>
            <person name="Sanguinetti M."/>
            <person name="Schuetze T."/>
            <person name="Sepcic K."/>
            <person name="Shelest E."/>
            <person name="Sherlock G."/>
            <person name="Sophianopoulou V."/>
            <person name="Squina F.M."/>
            <person name="Sun H."/>
            <person name="Susca A."/>
            <person name="Todd R.B."/>
            <person name="Tsang A."/>
            <person name="Unkles S.E."/>
            <person name="van de Wiele N."/>
            <person name="van Rossen-Uffink D."/>
            <person name="Oliveira J.V."/>
            <person name="Vesth T.C."/>
            <person name="Visser J."/>
            <person name="Yu J.-H."/>
            <person name="Zhou M."/>
            <person name="Andersen M.R."/>
            <person name="Archer D.B."/>
            <person name="Baker S.E."/>
            <person name="Benoit I."/>
            <person name="Brakhage A.A."/>
            <person name="Braus G.H."/>
            <person name="Fischer R."/>
            <person name="Frisvad J.C."/>
            <person name="Goldman G.H."/>
            <person name="Houbraken J."/>
            <person name="Oakley B."/>
            <person name="Pocsi I."/>
            <person name="Scazzocchio C."/>
            <person name="Seiboth B."/>
            <person name="vanKuyk P.A."/>
            <person name="Wortman J."/>
            <person name="Dyer P.S."/>
            <person name="Grigoriev I.V."/>
        </authorList>
    </citation>
    <scope>NUCLEOTIDE SEQUENCE [LARGE SCALE GENOMIC DNA]</scope>
    <source>
        <strain evidence="8">DTO 134E9</strain>
    </source>
</reference>
<comment type="subunit">
    <text evidence="4">Binds to mitochondrial small subunit 15S rRNA.</text>
</comment>
<dbReference type="PANTHER" id="PTHR47447">
    <property type="entry name" value="OS03G0856100 PROTEIN"/>
    <property type="match status" value="1"/>
</dbReference>
<feature type="region of interest" description="Disordered" evidence="6">
    <location>
        <begin position="707"/>
        <end position="726"/>
    </location>
</feature>
<dbReference type="EMBL" id="KV878215">
    <property type="protein sequence ID" value="OJJ32124.1"/>
    <property type="molecule type" value="Genomic_DNA"/>
</dbReference>
<dbReference type="RefSeq" id="XP_040685801.1">
    <property type="nucleotide sequence ID" value="XM_040828718.1"/>
</dbReference>
<comment type="similarity">
    <text evidence="1">Belongs to the CCM1 family.</text>
</comment>
<dbReference type="AlphaFoldDB" id="A0A1L9RB25"/>
<organism evidence="7 8">
    <name type="scientific">Aspergillus wentii DTO 134E9</name>
    <dbReference type="NCBI Taxonomy" id="1073089"/>
    <lineage>
        <taxon>Eukaryota</taxon>
        <taxon>Fungi</taxon>
        <taxon>Dikarya</taxon>
        <taxon>Ascomycota</taxon>
        <taxon>Pezizomycotina</taxon>
        <taxon>Eurotiomycetes</taxon>
        <taxon>Eurotiomycetidae</taxon>
        <taxon>Eurotiales</taxon>
        <taxon>Aspergillaceae</taxon>
        <taxon>Aspergillus</taxon>
        <taxon>Aspergillus subgen. Cremei</taxon>
    </lineage>
</organism>
<feature type="region of interest" description="Disordered" evidence="6">
    <location>
        <begin position="1"/>
        <end position="35"/>
    </location>
</feature>
<feature type="repeat" description="PPR" evidence="5">
    <location>
        <begin position="125"/>
        <end position="159"/>
    </location>
</feature>
<dbReference type="Pfam" id="PF13812">
    <property type="entry name" value="PPR_3"/>
    <property type="match status" value="1"/>
</dbReference>
<evidence type="ECO:0000256" key="5">
    <source>
        <dbReference type="PROSITE-ProRule" id="PRU00708"/>
    </source>
</evidence>
<sequence>MYSTGNVHDVTSEDGHASGETELQPENGGGEEAPVPVRTVWPKKQLDNSRPQNRTIPFNQLARSDQLLDIATNGAKVNRRKLAEELKWLPDPLSLAHRVGLLLKDHEVGFAAELIREAQKNQMNCLVAWNHLLEYCMEKDAQRAAFRFYNDMKKRGLRPNRATYTIMLHGLSKTGKPMGLDPVKTAVSIYRSISAPGSKVEPNIIHHNAMLVLCSRHGNMDMLWQIAGELPEDGATSPDATTYTIILDAIRGAIQRDVEKMEPHEVDRAYERKTQGIQEGKRVWFDVVHLWKNGQFTIDNHLVGAMCKLLMERGSEMDYYEVFALFNQTAGIPILARKPLTDTYNKQGRFQENQEEVEDVPFVDEGDRLLRRPDEEAEVPKEEEAEENFDNLFDPITTEDAPLKRKSFAPEADGIKSHDLFGAMWIPVGNTDLTMILNACVDMNQGLGSGKAYWQNITQEDHGYKVEPDHISANTYLRLLRRGRSSRIALELVRDQLLPIGQVTGKTIHIALSCCRRDRKNINVFKISNELLALMDTALALPDPRALEGYLSMIQILEENPQSLISLNGLEVEGRRSNNLAILGQKLQVTLQTTAIGLLRPHIAKLHEAITKSTAMPGASRGRLPKATQAHAVQGNLALKVMVRTRGLIDAILKPENASFISKTDRKQYEKESQQLRVYSNKESFRHLQDKMSRLIPTPEQILEFHEKNPLEMEAPEEKKPEDEKE</sequence>
<dbReference type="InterPro" id="IPR002885">
    <property type="entry name" value="PPR_rpt"/>
</dbReference>
<evidence type="ECO:0000256" key="2">
    <source>
        <dbReference type="ARBA" id="ARBA00022737"/>
    </source>
</evidence>
<dbReference type="PANTHER" id="PTHR47447:SF17">
    <property type="entry name" value="OS12G0638900 PROTEIN"/>
    <property type="match status" value="1"/>
</dbReference>
<dbReference type="InterPro" id="IPR011990">
    <property type="entry name" value="TPR-like_helical_dom_sf"/>
</dbReference>
<evidence type="ECO:0000256" key="3">
    <source>
        <dbReference type="ARBA" id="ARBA00044493"/>
    </source>
</evidence>
<evidence type="ECO:0000256" key="1">
    <source>
        <dbReference type="ARBA" id="ARBA00006192"/>
    </source>
</evidence>
<evidence type="ECO:0000313" key="7">
    <source>
        <dbReference type="EMBL" id="OJJ32124.1"/>
    </source>
</evidence>
<dbReference type="OrthoDB" id="185373at2759"/>
<comment type="function">
    <text evidence="3">Regulates mitochondrial small subunit maturation by controlling 15S rRNA 5'-end processing. Localizes to the 5' precursor of the 15S rRNA in a position that is subsequently occupied by mS47 in the mature yeast mtSSU. Uses structure and sequence-specific RNA recognition, binding to a single-stranded region of the precursor and specifically recognizing bases -6 to -1. The exchange of Ccm1 for mS47 is coupled to the irreversible removal of precursor rRNA that is accompanied by conformational changes of the mitoribosomal proteins uS5m and mS26. These conformational changes signal completion of 5'-end rRNA processing through protection of the mature 5'-end of the 15S rRNA and stabilization of mS47. The removal of the 5' precursor together with the dissociation of Ccm1 may be catalyzed by the 5'-3' exoribonuclease Pet127. Involved in the specific removal of group I introns in mitochondrial encoded transcripts.</text>
</comment>
<dbReference type="Proteomes" id="UP000184383">
    <property type="component" value="Unassembled WGS sequence"/>
</dbReference>
<dbReference type="PROSITE" id="PS51375">
    <property type="entry name" value="PPR"/>
    <property type="match status" value="1"/>
</dbReference>
<dbReference type="Gene3D" id="1.25.40.10">
    <property type="entry name" value="Tetratricopeptide repeat domain"/>
    <property type="match status" value="1"/>
</dbReference>
<proteinExistence type="inferred from homology"/>
<name>A0A1L9RB25_ASPWE</name>
<evidence type="ECO:0000256" key="6">
    <source>
        <dbReference type="SAM" id="MobiDB-lite"/>
    </source>
</evidence>
<accession>A0A1L9RB25</accession>
<dbReference type="STRING" id="1073089.A0A1L9RB25"/>
<evidence type="ECO:0000256" key="4">
    <source>
        <dbReference type="ARBA" id="ARBA00044511"/>
    </source>
</evidence>
<protein>
    <recommendedName>
        <fullName evidence="9">Pentatricopeptide repeat protein</fullName>
    </recommendedName>
</protein>
<dbReference type="VEuPathDB" id="FungiDB:ASPWEDRAFT_117218"/>
<gene>
    <name evidence="7" type="ORF">ASPWEDRAFT_117218</name>
</gene>
<dbReference type="Pfam" id="PF13041">
    <property type="entry name" value="PPR_2"/>
    <property type="match status" value="1"/>
</dbReference>